<evidence type="ECO:0000256" key="1">
    <source>
        <dbReference type="SAM" id="Phobius"/>
    </source>
</evidence>
<dbReference type="AlphaFoldDB" id="W0F2S9"/>
<organism evidence="2 3">
    <name type="scientific">Niabella soli DSM 19437</name>
    <dbReference type="NCBI Taxonomy" id="929713"/>
    <lineage>
        <taxon>Bacteria</taxon>
        <taxon>Pseudomonadati</taxon>
        <taxon>Bacteroidota</taxon>
        <taxon>Chitinophagia</taxon>
        <taxon>Chitinophagales</taxon>
        <taxon>Chitinophagaceae</taxon>
        <taxon>Niabella</taxon>
    </lineage>
</organism>
<sequence>MANNTSDSLLTVCKLLQKYQVLYLLVGGTAVALNGYFRLSINDSGELTDKPDIDVWFNPTYENYFKLIGVIEELDYDVSEYKNEKSPNPHSSFFKLKFDEFSLDLIPQIKAPVKFIDAYKRKDTIEIEGISINVIGYPDLILDKQALGRKKDLDDVQQLKNLKNKN</sequence>
<accession>W0F2S9</accession>
<feature type="transmembrane region" description="Helical" evidence="1">
    <location>
        <begin position="20"/>
        <end position="37"/>
    </location>
</feature>
<protein>
    <recommendedName>
        <fullName evidence="4">Nucleotidyltransferase</fullName>
    </recommendedName>
</protein>
<dbReference type="Gene3D" id="3.30.460.40">
    <property type="match status" value="1"/>
</dbReference>
<dbReference type="Proteomes" id="UP000003586">
    <property type="component" value="Chromosome"/>
</dbReference>
<evidence type="ECO:0008006" key="4">
    <source>
        <dbReference type="Google" id="ProtNLM"/>
    </source>
</evidence>
<name>W0F2S9_9BACT</name>
<dbReference type="InterPro" id="IPR043519">
    <property type="entry name" value="NT_sf"/>
</dbReference>
<dbReference type="OrthoDB" id="121150at2"/>
<reference evidence="2 3" key="1">
    <citation type="submission" date="2013-12" db="EMBL/GenBank/DDBJ databases">
        <authorList>
            <consortium name="DOE Joint Genome Institute"/>
            <person name="Eisen J."/>
            <person name="Huntemann M."/>
            <person name="Han J."/>
            <person name="Chen A."/>
            <person name="Kyrpides N."/>
            <person name="Mavromatis K."/>
            <person name="Markowitz V."/>
            <person name="Palaniappan K."/>
            <person name="Ivanova N."/>
            <person name="Schaumberg A."/>
            <person name="Pati A."/>
            <person name="Liolios K."/>
            <person name="Nordberg H.P."/>
            <person name="Cantor M.N."/>
            <person name="Hua S.X."/>
            <person name="Woyke T."/>
        </authorList>
    </citation>
    <scope>NUCLEOTIDE SEQUENCE [LARGE SCALE GENOMIC DNA]</scope>
    <source>
        <strain evidence="3">DSM 19437</strain>
    </source>
</reference>
<dbReference type="SUPFAM" id="SSF81301">
    <property type="entry name" value="Nucleotidyltransferase"/>
    <property type="match status" value="1"/>
</dbReference>
<keyword evidence="1" id="KW-0812">Transmembrane</keyword>
<evidence type="ECO:0000313" key="2">
    <source>
        <dbReference type="EMBL" id="AHF17340.1"/>
    </source>
</evidence>
<keyword evidence="1" id="KW-1133">Transmembrane helix</keyword>
<dbReference type="eggNOG" id="COG4914">
    <property type="taxonomic scope" value="Bacteria"/>
</dbReference>
<gene>
    <name evidence="2" type="ORF">NIASO_05875</name>
</gene>
<evidence type="ECO:0000313" key="3">
    <source>
        <dbReference type="Proteomes" id="UP000003586"/>
    </source>
</evidence>
<dbReference type="HOGENOM" id="CLU_120522_2_0_10"/>
<dbReference type="KEGG" id="nso:NIASO_05875"/>
<keyword evidence="3" id="KW-1185">Reference proteome</keyword>
<dbReference type="EMBL" id="CP007035">
    <property type="protein sequence ID" value="AHF17340.1"/>
    <property type="molecule type" value="Genomic_DNA"/>
</dbReference>
<proteinExistence type="predicted"/>
<dbReference type="RefSeq" id="WP_008582840.1">
    <property type="nucleotide sequence ID" value="NZ_CP007035.1"/>
</dbReference>
<keyword evidence="1" id="KW-0472">Membrane</keyword>